<feature type="non-terminal residue" evidence="2">
    <location>
        <position position="1"/>
    </location>
</feature>
<name>K0SM92_THAOC</name>
<gene>
    <name evidence="2" type="ORF">THAOC_17358</name>
</gene>
<dbReference type="Proteomes" id="UP000266841">
    <property type="component" value="Unassembled WGS sequence"/>
</dbReference>
<keyword evidence="3" id="KW-1185">Reference proteome</keyword>
<accession>K0SM92</accession>
<feature type="region of interest" description="Disordered" evidence="1">
    <location>
        <begin position="1"/>
        <end position="80"/>
    </location>
</feature>
<evidence type="ECO:0000313" key="2">
    <source>
        <dbReference type="EMBL" id="EJK62046.1"/>
    </source>
</evidence>
<evidence type="ECO:0000313" key="3">
    <source>
        <dbReference type="Proteomes" id="UP000266841"/>
    </source>
</evidence>
<protein>
    <submittedName>
        <fullName evidence="2">Uncharacterized protein</fullName>
    </submittedName>
</protein>
<dbReference type="EMBL" id="AGNL01019159">
    <property type="protein sequence ID" value="EJK62046.1"/>
    <property type="molecule type" value="Genomic_DNA"/>
</dbReference>
<feature type="compositionally biased region" description="Basic and acidic residues" evidence="1">
    <location>
        <begin position="25"/>
        <end position="57"/>
    </location>
</feature>
<reference evidence="2 3" key="1">
    <citation type="journal article" date="2012" name="Genome Biol.">
        <title>Genome and low-iron response of an oceanic diatom adapted to chronic iron limitation.</title>
        <authorList>
            <person name="Lommer M."/>
            <person name="Specht M."/>
            <person name="Roy A.S."/>
            <person name="Kraemer L."/>
            <person name="Andreson R."/>
            <person name="Gutowska M.A."/>
            <person name="Wolf J."/>
            <person name="Bergner S.V."/>
            <person name="Schilhabel M.B."/>
            <person name="Klostermeier U.C."/>
            <person name="Beiko R.G."/>
            <person name="Rosenstiel P."/>
            <person name="Hippler M."/>
            <person name="Laroche J."/>
        </authorList>
    </citation>
    <scope>NUCLEOTIDE SEQUENCE [LARGE SCALE GENOMIC DNA]</scope>
    <source>
        <strain evidence="2 3">CCMP1005</strain>
    </source>
</reference>
<organism evidence="2 3">
    <name type="scientific">Thalassiosira oceanica</name>
    <name type="common">Marine diatom</name>
    <dbReference type="NCBI Taxonomy" id="159749"/>
    <lineage>
        <taxon>Eukaryota</taxon>
        <taxon>Sar</taxon>
        <taxon>Stramenopiles</taxon>
        <taxon>Ochrophyta</taxon>
        <taxon>Bacillariophyta</taxon>
        <taxon>Coscinodiscophyceae</taxon>
        <taxon>Thalassiosirophycidae</taxon>
        <taxon>Thalassiosirales</taxon>
        <taxon>Thalassiosiraceae</taxon>
        <taxon>Thalassiosira</taxon>
    </lineage>
</organism>
<evidence type="ECO:0000256" key="1">
    <source>
        <dbReference type="SAM" id="MobiDB-lite"/>
    </source>
</evidence>
<sequence>NAAPGRTRLDVGVDGPGGPDGVRPPPHEEPGARRRRDGGIPESKVDRVVRGPEEGGRRKSPAGGEPGRGEGRRPVDQQQS</sequence>
<dbReference type="AlphaFoldDB" id="K0SM92"/>
<feature type="compositionally biased region" description="Basic and acidic residues" evidence="1">
    <location>
        <begin position="67"/>
        <end position="80"/>
    </location>
</feature>
<proteinExistence type="predicted"/>
<comment type="caution">
    <text evidence="2">The sequence shown here is derived from an EMBL/GenBank/DDBJ whole genome shotgun (WGS) entry which is preliminary data.</text>
</comment>